<dbReference type="InterPro" id="IPR000629">
    <property type="entry name" value="RNA-helicase_DEAD-box_CS"/>
</dbReference>
<dbReference type="PANTHER" id="PTHR47959">
    <property type="entry name" value="ATP-DEPENDENT RNA HELICASE RHLE-RELATED"/>
    <property type="match status" value="1"/>
</dbReference>
<feature type="region of interest" description="Disordered" evidence="12">
    <location>
        <begin position="376"/>
        <end position="411"/>
    </location>
</feature>
<dbReference type="InterPro" id="IPR014014">
    <property type="entry name" value="RNA_helicase_DEAD_Q_motif"/>
</dbReference>
<evidence type="ECO:0000256" key="1">
    <source>
        <dbReference type="ARBA" id="ARBA00012552"/>
    </source>
</evidence>
<reference evidence="16 17" key="1">
    <citation type="submission" date="2020-04" db="EMBL/GenBank/DDBJ databases">
        <title>Ferrimonas sp. S7 isolated from sea water.</title>
        <authorList>
            <person name="Bae S.S."/>
            <person name="Baek K."/>
        </authorList>
    </citation>
    <scope>NUCLEOTIDE SEQUENCE [LARGE SCALE GENOMIC DNA]</scope>
    <source>
        <strain evidence="16 17">S7</strain>
    </source>
</reference>
<dbReference type="Gene3D" id="3.40.50.300">
    <property type="entry name" value="P-loop containing nucleotide triphosphate hydrolases"/>
    <property type="match status" value="2"/>
</dbReference>
<dbReference type="AlphaFoldDB" id="A0A6H1UE73"/>
<dbReference type="KEGG" id="fes:HER31_09720"/>
<evidence type="ECO:0000259" key="15">
    <source>
        <dbReference type="PROSITE" id="PS51195"/>
    </source>
</evidence>
<dbReference type="InterPro" id="IPR027417">
    <property type="entry name" value="P-loop_NTPase"/>
</dbReference>
<evidence type="ECO:0000259" key="14">
    <source>
        <dbReference type="PROSITE" id="PS51194"/>
    </source>
</evidence>
<evidence type="ECO:0000256" key="6">
    <source>
        <dbReference type="ARBA" id="ARBA00022840"/>
    </source>
</evidence>
<comment type="similarity">
    <text evidence="7 11">Belongs to the DEAD box helicase family.</text>
</comment>
<dbReference type="PROSITE" id="PS51195">
    <property type="entry name" value="Q_MOTIF"/>
    <property type="match status" value="1"/>
</dbReference>
<keyword evidence="3 11" id="KW-0547">Nucleotide-binding</keyword>
<dbReference type="PANTHER" id="PTHR47959:SF7">
    <property type="entry name" value="ATP-DEPENDENT RNA HELICASE DEAD BOX FAMILY"/>
    <property type="match status" value="1"/>
</dbReference>
<keyword evidence="5 11" id="KW-0347">Helicase</keyword>
<evidence type="ECO:0000313" key="17">
    <source>
        <dbReference type="Proteomes" id="UP000501602"/>
    </source>
</evidence>
<feature type="domain" description="Helicase ATP-binding" evidence="13">
    <location>
        <begin position="32"/>
        <end position="205"/>
    </location>
</feature>
<dbReference type="GO" id="GO:0005829">
    <property type="term" value="C:cytosol"/>
    <property type="evidence" value="ECO:0007669"/>
    <property type="project" value="TreeGrafter"/>
</dbReference>
<comment type="catalytic activity">
    <reaction evidence="8">
        <text>ATP + H2O = ADP + phosphate + H(+)</text>
        <dbReference type="Rhea" id="RHEA:13065"/>
        <dbReference type="ChEBI" id="CHEBI:15377"/>
        <dbReference type="ChEBI" id="CHEBI:15378"/>
        <dbReference type="ChEBI" id="CHEBI:30616"/>
        <dbReference type="ChEBI" id="CHEBI:43474"/>
        <dbReference type="ChEBI" id="CHEBI:456216"/>
        <dbReference type="EC" id="3.6.4.13"/>
    </reaction>
</comment>
<evidence type="ECO:0000256" key="10">
    <source>
        <dbReference type="PROSITE-ProRule" id="PRU00552"/>
    </source>
</evidence>
<dbReference type="FunFam" id="3.40.50.300:FF:000108">
    <property type="entry name" value="ATP-dependent RNA helicase RhlE"/>
    <property type="match status" value="1"/>
</dbReference>
<dbReference type="InterPro" id="IPR050079">
    <property type="entry name" value="DEAD_box_RNA_helicase"/>
</dbReference>
<proteinExistence type="inferred from homology"/>
<dbReference type="InterPro" id="IPR011545">
    <property type="entry name" value="DEAD/DEAH_box_helicase_dom"/>
</dbReference>
<evidence type="ECO:0000256" key="9">
    <source>
        <dbReference type="ARBA" id="ARBA00074363"/>
    </source>
</evidence>
<dbReference type="SUPFAM" id="SSF52540">
    <property type="entry name" value="P-loop containing nucleoside triphosphate hydrolases"/>
    <property type="match status" value="2"/>
</dbReference>
<dbReference type="RefSeq" id="WP_168660389.1">
    <property type="nucleotide sequence ID" value="NZ_CP051180.1"/>
</dbReference>
<dbReference type="InterPro" id="IPR014001">
    <property type="entry name" value="Helicase_ATP-bd"/>
</dbReference>
<keyword evidence="6 11" id="KW-0067">ATP-binding</keyword>
<evidence type="ECO:0000256" key="12">
    <source>
        <dbReference type="SAM" id="MobiDB-lite"/>
    </source>
</evidence>
<dbReference type="SMART" id="SM00490">
    <property type="entry name" value="HELICc"/>
    <property type="match status" value="1"/>
</dbReference>
<dbReference type="CDD" id="cd18787">
    <property type="entry name" value="SF2_C_DEAD"/>
    <property type="match status" value="1"/>
</dbReference>
<evidence type="ECO:0000256" key="11">
    <source>
        <dbReference type="RuleBase" id="RU000492"/>
    </source>
</evidence>
<dbReference type="PROSITE" id="PS51194">
    <property type="entry name" value="HELICASE_CTER"/>
    <property type="match status" value="1"/>
</dbReference>
<dbReference type="PROSITE" id="PS51192">
    <property type="entry name" value="HELICASE_ATP_BIND_1"/>
    <property type="match status" value="1"/>
</dbReference>
<protein>
    <recommendedName>
        <fullName evidence="9">DEAD-box ATP-dependent RNA helicase RhpA</fullName>
        <ecNumber evidence="1">3.6.4.13</ecNumber>
    </recommendedName>
</protein>
<name>A0A6H1UE73_9GAMM</name>
<keyword evidence="4 11" id="KW-0378">Hydrolase</keyword>
<dbReference type="EMBL" id="CP051180">
    <property type="protein sequence ID" value="QIZ77128.1"/>
    <property type="molecule type" value="Genomic_DNA"/>
</dbReference>
<dbReference type="InterPro" id="IPR001650">
    <property type="entry name" value="Helicase_C-like"/>
</dbReference>
<dbReference type="Pfam" id="PF00271">
    <property type="entry name" value="Helicase_C"/>
    <property type="match status" value="1"/>
</dbReference>
<evidence type="ECO:0000256" key="7">
    <source>
        <dbReference type="ARBA" id="ARBA00038437"/>
    </source>
</evidence>
<gene>
    <name evidence="16" type="ORF">HER31_09720</name>
</gene>
<dbReference type="Proteomes" id="UP000501602">
    <property type="component" value="Chromosome"/>
</dbReference>
<dbReference type="GO" id="GO:0005524">
    <property type="term" value="F:ATP binding"/>
    <property type="evidence" value="ECO:0007669"/>
    <property type="project" value="UniProtKB-KW"/>
</dbReference>
<evidence type="ECO:0000256" key="4">
    <source>
        <dbReference type="ARBA" id="ARBA00022801"/>
    </source>
</evidence>
<evidence type="ECO:0000313" key="16">
    <source>
        <dbReference type="EMBL" id="QIZ77128.1"/>
    </source>
</evidence>
<dbReference type="SMART" id="SM00487">
    <property type="entry name" value="DEXDc"/>
    <property type="match status" value="1"/>
</dbReference>
<keyword evidence="2" id="KW-0963">Cytoplasm</keyword>
<evidence type="ECO:0000256" key="2">
    <source>
        <dbReference type="ARBA" id="ARBA00022490"/>
    </source>
</evidence>
<keyword evidence="17" id="KW-1185">Reference proteome</keyword>
<dbReference type="CDD" id="cd00268">
    <property type="entry name" value="DEADc"/>
    <property type="match status" value="1"/>
</dbReference>
<feature type="domain" description="Helicase C-terminal" evidence="14">
    <location>
        <begin position="216"/>
        <end position="377"/>
    </location>
</feature>
<dbReference type="Pfam" id="PF00270">
    <property type="entry name" value="DEAD"/>
    <property type="match status" value="1"/>
</dbReference>
<feature type="compositionally biased region" description="Basic residues" evidence="12">
    <location>
        <begin position="391"/>
        <end position="411"/>
    </location>
</feature>
<dbReference type="EC" id="3.6.4.13" evidence="1"/>
<sequence>MTFADLNLDSCLLRAIAEQGYQQPTPIQAQAIPAILLGKDVMAGAQTGTGKTAAFTLPILQQLLAQQFDRSRLRALVLVPTRELAQQVEANVRIYASHTDIKVAIAYGGASIGPQIVAIKQGIDILVATPGRLLDLLSRQILSLDAVQHLVFDEADRMLDMGFKEEINQIRRRLPNQRQNLLFSATFDDGMFNFSQRMLTEPELIQVDQRNSAAAKVSQMLYVVDSDRKREFTSYLIGSKNWQQVLIFTKTKQGADELAREMNKDGLKTEAIHGDKSQGARERGLQQFKNKEIRALVATDVAARGIDVQALQYVINYDLPYIAEDYVHRIGRCGRAGLEGTAVSLMAPGEEYLLEEIESVLDERIPQQWYPGFEPDFTKEVADNSKNSRGAQKRRAKKRSGGGRSGNRRRG</sequence>
<organism evidence="16 17">
    <name type="scientific">Ferrimonas lipolytica</name>
    <dbReference type="NCBI Taxonomy" id="2724191"/>
    <lineage>
        <taxon>Bacteria</taxon>
        <taxon>Pseudomonadati</taxon>
        <taxon>Pseudomonadota</taxon>
        <taxon>Gammaproteobacteria</taxon>
        <taxon>Alteromonadales</taxon>
        <taxon>Ferrimonadaceae</taxon>
        <taxon>Ferrimonas</taxon>
    </lineage>
</organism>
<feature type="domain" description="DEAD-box RNA helicase Q" evidence="15">
    <location>
        <begin position="1"/>
        <end position="29"/>
    </location>
</feature>
<dbReference type="InterPro" id="IPR044742">
    <property type="entry name" value="DEAD/DEAH_RhlB"/>
</dbReference>
<dbReference type="GO" id="GO:0003676">
    <property type="term" value="F:nucleic acid binding"/>
    <property type="evidence" value="ECO:0007669"/>
    <property type="project" value="InterPro"/>
</dbReference>
<evidence type="ECO:0000256" key="5">
    <source>
        <dbReference type="ARBA" id="ARBA00022806"/>
    </source>
</evidence>
<dbReference type="GO" id="GO:0016787">
    <property type="term" value="F:hydrolase activity"/>
    <property type="evidence" value="ECO:0007669"/>
    <property type="project" value="UniProtKB-KW"/>
</dbReference>
<dbReference type="GO" id="GO:0042255">
    <property type="term" value="P:ribosome assembly"/>
    <property type="evidence" value="ECO:0007669"/>
    <property type="project" value="UniProtKB-ARBA"/>
</dbReference>
<evidence type="ECO:0000256" key="3">
    <source>
        <dbReference type="ARBA" id="ARBA00022741"/>
    </source>
</evidence>
<evidence type="ECO:0000256" key="8">
    <source>
        <dbReference type="ARBA" id="ARBA00047984"/>
    </source>
</evidence>
<accession>A0A6H1UE73</accession>
<dbReference type="GO" id="GO:0009266">
    <property type="term" value="P:response to temperature stimulus"/>
    <property type="evidence" value="ECO:0007669"/>
    <property type="project" value="UniProtKB-ARBA"/>
</dbReference>
<feature type="short sequence motif" description="Q motif" evidence="10">
    <location>
        <begin position="1"/>
        <end position="29"/>
    </location>
</feature>
<dbReference type="PROSITE" id="PS00039">
    <property type="entry name" value="DEAD_ATP_HELICASE"/>
    <property type="match status" value="1"/>
</dbReference>
<evidence type="ECO:0000259" key="13">
    <source>
        <dbReference type="PROSITE" id="PS51192"/>
    </source>
</evidence>
<dbReference type="GO" id="GO:0003724">
    <property type="term" value="F:RNA helicase activity"/>
    <property type="evidence" value="ECO:0007669"/>
    <property type="project" value="UniProtKB-EC"/>
</dbReference>